<accession>A0AAD9MZC1</accession>
<name>A0AAD9MZC1_9ANNE</name>
<protein>
    <submittedName>
        <fullName evidence="1">Uncharacterized protein</fullName>
    </submittedName>
</protein>
<keyword evidence="2" id="KW-1185">Reference proteome</keyword>
<dbReference type="PANTHER" id="PTHR46289:SF14">
    <property type="entry name" value="DUF4371 DOMAIN-CONTAINING PROTEIN"/>
    <property type="match status" value="1"/>
</dbReference>
<proteinExistence type="predicted"/>
<organism evidence="1 2">
    <name type="scientific">Paralvinella palmiformis</name>
    <dbReference type="NCBI Taxonomy" id="53620"/>
    <lineage>
        <taxon>Eukaryota</taxon>
        <taxon>Metazoa</taxon>
        <taxon>Spiralia</taxon>
        <taxon>Lophotrochozoa</taxon>
        <taxon>Annelida</taxon>
        <taxon>Polychaeta</taxon>
        <taxon>Sedentaria</taxon>
        <taxon>Canalipalpata</taxon>
        <taxon>Terebellida</taxon>
        <taxon>Terebelliformia</taxon>
        <taxon>Alvinellidae</taxon>
        <taxon>Paralvinella</taxon>
    </lineage>
</organism>
<dbReference type="PANTHER" id="PTHR46289">
    <property type="entry name" value="52 KDA REPRESSOR OF THE INHIBITOR OF THE PROTEIN KINASE-LIKE PROTEIN-RELATED"/>
    <property type="match status" value="1"/>
</dbReference>
<evidence type="ECO:0000313" key="1">
    <source>
        <dbReference type="EMBL" id="KAK2148569.1"/>
    </source>
</evidence>
<sequence length="140" mass="15585">MYQSVELERTYSNIVGSLEDITSHPLDWNQPSVSDARSLPASMMAFESIAALHITQGILSYIEPISVNLQRNNQDVINAMTEDQEVIRALQEQRDNIDTFHERLYSLMVSTAESVNVELGASRVVARQGHRTNAPATTPA</sequence>
<dbReference type="Proteomes" id="UP001208570">
    <property type="component" value="Unassembled WGS sequence"/>
</dbReference>
<gene>
    <name evidence="1" type="ORF">LSH36_491g02032</name>
</gene>
<dbReference type="EMBL" id="JAODUP010000491">
    <property type="protein sequence ID" value="KAK2148569.1"/>
    <property type="molecule type" value="Genomic_DNA"/>
</dbReference>
<dbReference type="AlphaFoldDB" id="A0AAD9MZC1"/>
<dbReference type="InterPro" id="IPR052958">
    <property type="entry name" value="IFN-induced_PKR_regulator"/>
</dbReference>
<evidence type="ECO:0000313" key="2">
    <source>
        <dbReference type="Proteomes" id="UP001208570"/>
    </source>
</evidence>
<feature type="non-terminal residue" evidence="1">
    <location>
        <position position="1"/>
    </location>
</feature>
<comment type="caution">
    <text evidence="1">The sequence shown here is derived from an EMBL/GenBank/DDBJ whole genome shotgun (WGS) entry which is preliminary data.</text>
</comment>
<reference evidence="1" key="1">
    <citation type="journal article" date="2023" name="Mol. Biol. Evol.">
        <title>Third-Generation Sequencing Reveals the Adaptive Role of the Epigenome in Three Deep-Sea Polychaetes.</title>
        <authorList>
            <person name="Perez M."/>
            <person name="Aroh O."/>
            <person name="Sun Y."/>
            <person name="Lan Y."/>
            <person name="Juniper S.K."/>
            <person name="Young C.R."/>
            <person name="Angers B."/>
            <person name="Qian P.Y."/>
        </authorList>
    </citation>
    <scope>NUCLEOTIDE SEQUENCE</scope>
    <source>
        <strain evidence="1">P08H-3</strain>
    </source>
</reference>